<proteinExistence type="predicted"/>
<dbReference type="EMBL" id="CP048739">
    <property type="protein sequence ID" value="QIB72790.1"/>
    <property type="molecule type" value="Genomic_DNA"/>
</dbReference>
<evidence type="ECO:0000313" key="2">
    <source>
        <dbReference type="EMBL" id="QIB72790.1"/>
    </source>
</evidence>
<protein>
    <submittedName>
        <fullName evidence="2">Uncharacterized protein</fullName>
    </submittedName>
</protein>
<dbReference type="Proteomes" id="UP000465846">
    <property type="component" value="Chromosome"/>
</dbReference>
<dbReference type="AlphaFoldDB" id="A0A6C0UCE7"/>
<sequence>MLSTLRGFFLGRDSVGSRRRWSFVIGLFCITFAAYAVGVFTITGDIVFIPGQAILLGLYAAGMVGYERGGLVFAWLAGFAPMLGYHADHAFLGLSYRSLMGRVSYFLAPDGLIFFGIRGVIIGAIGFVVGWAIRRGSSLYRHRNATDDGE</sequence>
<keyword evidence="1" id="KW-1133">Transmembrane helix</keyword>
<name>A0A6C0UCE7_9EURY</name>
<feature type="transmembrane region" description="Helical" evidence="1">
    <location>
        <begin position="21"/>
        <end position="40"/>
    </location>
</feature>
<feature type="transmembrane region" description="Helical" evidence="1">
    <location>
        <begin position="73"/>
        <end position="92"/>
    </location>
</feature>
<accession>A0A6C0UCE7</accession>
<reference evidence="2 3" key="1">
    <citation type="submission" date="2020-02" db="EMBL/GenBank/DDBJ databases">
        <title>Whole genome sequence of Halogeometricum borinquense strain wsp4.</title>
        <authorList>
            <person name="Verma D.K."/>
            <person name="Gopal K."/>
            <person name="Prasad E.S."/>
        </authorList>
    </citation>
    <scope>NUCLEOTIDE SEQUENCE [LARGE SCALE GENOMIC DNA]</scope>
    <source>
        <strain evidence="3">wsp4</strain>
    </source>
</reference>
<organism evidence="2 3">
    <name type="scientific">Halogeometricum borinquense</name>
    <dbReference type="NCBI Taxonomy" id="60847"/>
    <lineage>
        <taxon>Archaea</taxon>
        <taxon>Methanobacteriati</taxon>
        <taxon>Methanobacteriota</taxon>
        <taxon>Stenosarchaea group</taxon>
        <taxon>Halobacteria</taxon>
        <taxon>Halobacteriales</taxon>
        <taxon>Haloferacaceae</taxon>
        <taxon>Halogeometricum</taxon>
    </lineage>
</organism>
<dbReference type="GeneID" id="44078888"/>
<keyword evidence="1" id="KW-0472">Membrane</keyword>
<evidence type="ECO:0000313" key="3">
    <source>
        <dbReference type="Proteomes" id="UP000465846"/>
    </source>
</evidence>
<feature type="transmembrane region" description="Helical" evidence="1">
    <location>
        <begin position="112"/>
        <end position="133"/>
    </location>
</feature>
<feature type="transmembrane region" description="Helical" evidence="1">
    <location>
        <begin position="46"/>
        <end position="66"/>
    </location>
</feature>
<dbReference type="RefSeq" id="WP_163484988.1">
    <property type="nucleotide sequence ID" value="NZ_CP048739.1"/>
</dbReference>
<keyword evidence="1" id="KW-0812">Transmembrane</keyword>
<evidence type="ECO:0000256" key="1">
    <source>
        <dbReference type="SAM" id="Phobius"/>
    </source>
</evidence>
<gene>
    <name evidence="2" type="ORF">G3I44_05765</name>
</gene>